<dbReference type="OrthoDB" id="10646453at2759"/>
<sequence length="72" mass="8266">MLCPSAPRTNTVQSWVNPSDVGFSLRIARWPNSILTSTLIFLVNFQNEITLKFLRIPRSLIPEFHHTPKDTT</sequence>
<evidence type="ECO:0000313" key="2">
    <source>
        <dbReference type="Proteomes" id="UP000054359"/>
    </source>
</evidence>
<accession>A0A087TV19</accession>
<dbReference type="Proteomes" id="UP000054359">
    <property type="component" value="Unassembled WGS sequence"/>
</dbReference>
<reference evidence="1 2" key="1">
    <citation type="submission" date="2013-11" db="EMBL/GenBank/DDBJ databases">
        <title>Genome sequencing of Stegodyphus mimosarum.</title>
        <authorList>
            <person name="Bechsgaard J."/>
        </authorList>
    </citation>
    <scope>NUCLEOTIDE SEQUENCE [LARGE SCALE GENOMIC DNA]</scope>
</reference>
<gene>
    <name evidence="1" type="ORF">X975_04494</name>
</gene>
<organism evidence="1 2">
    <name type="scientific">Stegodyphus mimosarum</name>
    <name type="common">African social velvet spider</name>
    <dbReference type="NCBI Taxonomy" id="407821"/>
    <lineage>
        <taxon>Eukaryota</taxon>
        <taxon>Metazoa</taxon>
        <taxon>Ecdysozoa</taxon>
        <taxon>Arthropoda</taxon>
        <taxon>Chelicerata</taxon>
        <taxon>Arachnida</taxon>
        <taxon>Araneae</taxon>
        <taxon>Araneomorphae</taxon>
        <taxon>Entelegynae</taxon>
        <taxon>Eresoidea</taxon>
        <taxon>Eresidae</taxon>
        <taxon>Stegodyphus</taxon>
    </lineage>
</organism>
<evidence type="ECO:0000313" key="1">
    <source>
        <dbReference type="EMBL" id="KFM68958.1"/>
    </source>
</evidence>
<name>A0A087TV19_STEMI</name>
<proteinExistence type="predicted"/>
<keyword evidence="2" id="KW-1185">Reference proteome</keyword>
<dbReference type="EMBL" id="KK116857">
    <property type="protein sequence ID" value="KFM68958.1"/>
    <property type="molecule type" value="Genomic_DNA"/>
</dbReference>
<dbReference type="AlphaFoldDB" id="A0A087TV19"/>
<feature type="non-terminal residue" evidence="1">
    <location>
        <position position="72"/>
    </location>
</feature>
<protein>
    <submittedName>
        <fullName evidence="1">Uncharacterized protein</fullName>
    </submittedName>
</protein>